<keyword evidence="7" id="KW-1185">Reference proteome</keyword>
<accession>A0A7K5YUR6</accession>
<proteinExistence type="inferred from homology"/>
<comment type="similarity">
    <text evidence="1">Belongs to the ANKRD34 family.</text>
</comment>
<gene>
    <name evidence="6" type="primary">Ankrd34b</name>
    <name evidence="6" type="ORF">PTEBUR_R12752</name>
</gene>
<feature type="compositionally biased region" description="Polar residues" evidence="5">
    <location>
        <begin position="219"/>
        <end position="238"/>
    </location>
</feature>
<reference evidence="6 7" key="1">
    <citation type="submission" date="2019-09" db="EMBL/GenBank/DDBJ databases">
        <title>Bird 10,000 Genomes (B10K) Project - Family phase.</title>
        <authorList>
            <person name="Zhang G."/>
        </authorList>
    </citation>
    <scope>NUCLEOTIDE SEQUENCE [LARGE SCALE GENOMIC DNA]</scope>
    <source>
        <strain evidence="6">B10K-DU-027-49</strain>
        <tissue evidence="6">Muscle</tissue>
    </source>
</reference>
<evidence type="ECO:0000256" key="1">
    <source>
        <dbReference type="ARBA" id="ARBA00010029"/>
    </source>
</evidence>
<dbReference type="EMBL" id="VYZE01000785">
    <property type="protein sequence ID" value="NWU68990.1"/>
    <property type="molecule type" value="Genomic_DNA"/>
</dbReference>
<evidence type="ECO:0000256" key="4">
    <source>
        <dbReference type="PROSITE-ProRule" id="PRU00023"/>
    </source>
</evidence>
<evidence type="ECO:0000256" key="5">
    <source>
        <dbReference type="SAM" id="MobiDB-lite"/>
    </source>
</evidence>
<dbReference type="PANTHER" id="PTHR24156:SF1">
    <property type="entry name" value="ANKYRIN REPEAT DOMAIN-CONTAINING PROTEIN 34B"/>
    <property type="match status" value="1"/>
</dbReference>
<dbReference type="Proteomes" id="UP000522270">
    <property type="component" value="Unassembled WGS sequence"/>
</dbReference>
<comment type="caution">
    <text evidence="6">The sequence shown here is derived from an EMBL/GenBank/DDBJ whole genome shotgun (WGS) entry which is preliminary data.</text>
</comment>
<feature type="region of interest" description="Disordered" evidence="5">
    <location>
        <begin position="173"/>
        <end position="201"/>
    </location>
</feature>
<keyword evidence="3 4" id="KW-0040">ANK repeat</keyword>
<protein>
    <submittedName>
        <fullName evidence="6">AN34B protein</fullName>
    </submittedName>
</protein>
<dbReference type="AlphaFoldDB" id="A0A7K5YUR6"/>
<evidence type="ECO:0000256" key="3">
    <source>
        <dbReference type="ARBA" id="ARBA00023043"/>
    </source>
</evidence>
<feature type="repeat" description="ANK" evidence="4">
    <location>
        <begin position="42"/>
        <end position="82"/>
    </location>
</feature>
<evidence type="ECO:0000256" key="2">
    <source>
        <dbReference type="ARBA" id="ARBA00022737"/>
    </source>
</evidence>
<feature type="repeat" description="ANK" evidence="4">
    <location>
        <begin position="83"/>
        <end position="116"/>
    </location>
</feature>
<dbReference type="InterPro" id="IPR036770">
    <property type="entry name" value="Ankyrin_rpt-contain_sf"/>
</dbReference>
<feature type="region of interest" description="Disordered" evidence="5">
    <location>
        <begin position="216"/>
        <end position="256"/>
    </location>
</feature>
<feature type="non-terminal residue" evidence="6">
    <location>
        <position position="517"/>
    </location>
</feature>
<feature type="non-terminal residue" evidence="6">
    <location>
        <position position="1"/>
    </location>
</feature>
<dbReference type="Gene3D" id="1.25.40.20">
    <property type="entry name" value="Ankyrin repeat-containing domain"/>
    <property type="match status" value="1"/>
</dbReference>
<feature type="compositionally biased region" description="Polar residues" evidence="5">
    <location>
        <begin position="181"/>
        <end position="201"/>
    </location>
</feature>
<evidence type="ECO:0000313" key="7">
    <source>
        <dbReference type="Proteomes" id="UP000522270"/>
    </source>
</evidence>
<dbReference type="InterPro" id="IPR002110">
    <property type="entry name" value="Ankyrin_rpt"/>
</dbReference>
<dbReference type="OrthoDB" id="539213at2759"/>
<evidence type="ECO:0000313" key="6">
    <source>
        <dbReference type="EMBL" id="NWU68990.1"/>
    </source>
</evidence>
<dbReference type="PROSITE" id="PS50088">
    <property type="entry name" value="ANK_REPEAT"/>
    <property type="match status" value="2"/>
</dbReference>
<dbReference type="PROSITE" id="PS50297">
    <property type="entry name" value="ANK_REP_REGION"/>
    <property type="match status" value="2"/>
</dbReference>
<name>A0A7K5YUR6_9AVES</name>
<keyword evidence="2" id="KW-0677">Repeat</keyword>
<dbReference type="SMART" id="SM00248">
    <property type="entry name" value="ANK"/>
    <property type="match status" value="3"/>
</dbReference>
<sequence>MTETVELAAEGNSLIRAVYQSRLRLTRLLLEGGAYINESNDRGETPLMIACRTKHVDSQSVSKAKMVKYLLENKADPNIQDKSGKTALMHACLEKAGPEVVSLLLKSGADPSLQDHSNCSALVYAINSEDRATLKVLLNACRARGKDVIIITTDKSPSGKQKTKQYLNVPPADLEEYDSPTACTSPSEIELKTSPSPLSSSNEAKKALFSFKELDHPQSVDNSSQTVSPMRKSSSTKVGSKLAQVQRLQSEPWMKSSPSLFHQNKVASLQEELKDITPEEELSFKINGLALSKRFITRHQSIDIKDTAHLLKIFDQTGSKLSYDEINSQTPDVEEKHNPSGVPMGKDGSLGQTSFISNLSGIIQKINLGANHYSSDCQLTTSLSPAAAEESKSVIGKKKILSPSHSLLSTSREVLEKMPPVTLSRRNQDFLERRGSGALLLDHIAQTRPGFLPPLNVTLQPPIPDIAFINRVSSVISCGQKPLVPAAPALPRETKNMKMLLRRQSLQTEQIKQLVNF</sequence>
<dbReference type="PANTHER" id="PTHR24156">
    <property type="entry name" value="ANK_REP_REGION DOMAIN-CONTAINING PROTEIN"/>
    <property type="match status" value="1"/>
</dbReference>
<dbReference type="SUPFAM" id="SSF48403">
    <property type="entry name" value="Ankyrin repeat"/>
    <property type="match status" value="1"/>
</dbReference>
<dbReference type="Pfam" id="PF12796">
    <property type="entry name" value="Ank_2"/>
    <property type="match status" value="1"/>
</dbReference>
<organism evidence="6 7">
    <name type="scientific">Pterocles burchelli</name>
    <dbReference type="NCBI Taxonomy" id="2585816"/>
    <lineage>
        <taxon>Eukaryota</taxon>
        <taxon>Metazoa</taxon>
        <taxon>Chordata</taxon>
        <taxon>Craniata</taxon>
        <taxon>Vertebrata</taxon>
        <taxon>Euteleostomi</taxon>
        <taxon>Archelosauria</taxon>
        <taxon>Archosauria</taxon>
        <taxon>Dinosauria</taxon>
        <taxon>Saurischia</taxon>
        <taxon>Theropoda</taxon>
        <taxon>Coelurosauria</taxon>
        <taxon>Aves</taxon>
        <taxon>Neognathae</taxon>
        <taxon>Neoaves</taxon>
        <taxon>Columbimorphae</taxon>
        <taxon>Pterocliformes</taxon>
        <taxon>Pteroclidae</taxon>
        <taxon>Pterocles</taxon>
    </lineage>
</organism>
<dbReference type="Pfam" id="PF13637">
    <property type="entry name" value="Ank_4"/>
    <property type="match status" value="1"/>
</dbReference>
<dbReference type="InterPro" id="IPR042637">
    <property type="entry name" value="AN34A/B/C"/>
</dbReference>